<sequence>MPSSSPAPFFPTPPGEYNRQYMAQLVRAFSVFVQQANNPGDAIFTTLRLTALPIYANNAAALAGGLIAGDVYKTSGGELRIVV</sequence>
<organism evidence="1">
    <name type="scientific">uncultured Caudovirales phage</name>
    <dbReference type="NCBI Taxonomy" id="2100421"/>
    <lineage>
        <taxon>Viruses</taxon>
        <taxon>Duplodnaviria</taxon>
        <taxon>Heunggongvirae</taxon>
        <taxon>Uroviricota</taxon>
        <taxon>Caudoviricetes</taxon>
        <taxon>Peduoviridae</taxon>
        <taxon>Maltschvirus</taxon>
        <taxon>Maltschvirus maltsch</taxon>
    </lineage>
</organism>
<reference evidence="1" key="1">
    <citation type="submission" date="2020-04" db="EMBL/GenBank/DDBJ databases">
        <authorList>
            <person name="Chiriac C."/>
            <person name="Salcher M."/>
            <person name="Ghai R."/>
            <person name="Kavagutti S V."/>
        </authorList>
    </citation>
    <scope>NUCLEOTIDE SEQUENCE</scope>
</reference>
<protein>
    <submittedName>
        <fullName evidence="1">Uncharacterized protein</fullName>
    </submittedName>
</protein>
<accession>A0A6J5PFM1</accession>
<proteinExistence type="predicted"/>
<evidence type="ECO:0000313" key="1">
    <source>
        <dbReference type="EMBL" id="CAB4167895.1"/>
    </source>
</evidence>
<name>A0A6J5PFM1_9CAUD</name>
<gene>
    <name evidence="1" type="ORF">UFOVP858_75</name>
</gene>
<dbReference type="EMBL" id="LR796806">
    <property type="protein sequence ID" value="CAB4167895.1"/>
    <property type="molecule type" value="Genomic_DNA"/>
</dbReference>